<evidence type="ECO:0000313" key="1">
    <source>
        <dbReference type="EMBL" id="JAD69652.1"/>
    </source>
</evidence>
<sequence length="14" mass="1602">MFSGNLARHVECHT</sequence>
<protein>
    <submittedName>
        <fullName evidence="1">Uncharacterized protein</fullName>
    </submittedName>
</protein>
<reference evidence="1" key="1">
    <citation type="submission" date="2014-09" db="EMBL/GenBank/DDBJ databases">
        <authorList>
            <person name="Magalhaes I.L.F."/>
            <person name="Oliveira U."/>
            <person name="Santos F.R."/>
            <person name="Vidigal T.H.D.A."/>
            <person name="Brescovit A.D."/>
            <person name="Santos A.J."/>
        </authorList>
    </citation>
    <scope>NUCLEOTIDE SEQUENCE</scope>
    <source>
        <tissue evidence="1">Shoot tissue taken approximately 20 cm above the soil surface</tissue>
    </source>
</reference>
<dbReference type="EMBL" id="GBRH01228243">
    <property type="protein sequence ID" value="JAD69652.1"/>
    <property type="molecule type" value="Transcribed_RNA"/>
</dbReference>
<reference evidence="1" key="2">
    <citation type="journal article" date="2015" name="Data Brief">
        <title>Shoot transcriptome of the giant reed, Arundo donax.</title>
        <authorList>
            <person name="Barrero R.A."/>
            <person name="Guerrero F.D."/>
            <person name="Moolhuijzen P."/>
            <person name="Goolsby J.A."/>
            <person name="Tidwell J."/>
            <person name="Bellgard S.E."/>
            <person name="Bellgard M.I."/>
        </authorList>
    </citation>
    <scope>NUCLEOTIDE SEQUENCE</scope>
    <source>
        <tissue evidence="1">Shoot tissue taken approximately 20 cm above the soil surface</tissue>
    </source>
</reference>
<proteinExistence type="predicted"/>
<organism evidence="1">
    <name type="scientific">Arundo donax</name>
    <name type="common">Giant reed</name>
    <name type="synonym">Donax arundinaceus</name>
    <dbReference type="NCBI Taxonomy" id="35708"/>
    <lineage>
        <taxon>Eukaryota</taxon>
        <taxon>Viridiplantae</taxon>
        <taxon>Streptophyta</taxon>
        <taxon>Embryophyta</taxon>
        <taxon>Tracheophyta</taxon>
        <taxon>Spermatophyta</taxon>
        <taxon>Magnoliopsida</taxon>
        <taxon>Liliopsida</taxon>
        <taxon>Poales</taxon>
        <taxon>Poaceae</taxon>
        <taxon>PACMAD clade</taxon>
        <taxon>Arundinoideae</taxon>
        <taxon>Arundineae</taxon>
        <taxon>Arundo</taxon>
    </lineage>
</organism>
<name>A0A0A9QL22_ARUDO</name>
<accession>A0A0A9QL22</accession>